<organism evidence="2 3">
    <name type="scientific">Rubidibacter lacunae KORDI 51-2</name>
    <dbReference type="NCBI Taxonomy" id="582515"/>
    <lineage>
        <taxon>Bacteria</taxon>
        <taxon>Bacillati</taxon>
        <taxon>Cyanobacteriota</taxon>
        <taxon>Cyanophyceae</taxon>
        <taxon>Oscillatoriophycideae</taxon>
        <taxon>Chroococcales</taxon>
        <taxon>Aphanothecaceae</taxon>
        <taxon>Rubidibacter</taxon>
    </lineage>
</organism>
<dbReference type="InParanoid" id="U5D9W8"/>
<dbReference type="PANTHER" id="PTHR47152:SF2">
    <property type="entry name" value="SLR2084 PROTEIN"/>
    <property type="match status" value="1"/>
</dbReference>
<dbReference type="STRING" id="582515.KR51_00019460"/>
<evidence type="ECO:0000313" key="3">
    <source>
        <dbReference type="Proteomes" id="UP000016960"/>
    </source>
</evidence>
<dbReference type="PANTHER" id="PTHR47152">
    <property type="entry name" value="SLR2084 PROTEIN-RELATED"/>
    <property type="match status" value="1"/>
</dbReference>
<dbReference type="Pfam" id="PF05685">
    <property type="entry name" value="Uma2"/>
    <property type="match status" value="1"/>
</dbReference>
<dbReference type="RefSeq" id="WP_022606888.1">
    <property type="nucleotide sequence ID" value="NZ_ASSJ01000049.1"/>
</dbReference>
<dbReference type="EMBL" id="ASSJ01000049">
    <property type="protein sequence ID" value="ERN41378.1"/>
    <property type="molecule type" value="Genomic_DNA"/>
</dbReference>
<sequence>MTGAIAPKQHEHVILHGVCWSTYEALVRDLESEPAKRLTYNQGILEIMVPLPPHEQYKKRIGRLVEAATEELGIELASLGQVTWKRQDLEKGLEPDRCYYIQNEPSVRDRSDIDPNRDLPPDLAIEIDHTSSSLDRLVIYAALGIPEVWRYDGEKLTIYHLFKGAYNPQEASVALPILSAEDVLRFLQARQRSGENAWLREFRQWMRAQLS</sequence>
<dbReference type="InterPro" id="IPR012296">
    <property type="entry name" value="Nuclease_put_TT1808"/>
</dbReference>
<dbReference type="CDD" id="cd06260">
    <property type="entry name" value="DUF820-like"/>
    <property type="match status" value="1"/>
</dbReference>
<dbReference type="AlphaFoldDB" id="U5D9W8"/>
<name>U5D9W8_9CHRO</name>
<dbReference type="eggNOG" id="COG4636">
    <property type="taxonomic scope" value="Bacteria"/>
</dbReference>
<gene>
    <name evidence="2" type="ORF">KR51_00019460</name>
</gene>
<evidence type="ECO:0000313" key="2">
    <source>
        <dbReference type="EMBL" id="ERN41378.1"/>
    </source>
</evidence>
<feature type="domain" description="Putative restriction endonuclease" evidence="1">
    <location>
        <begin position="27"/>
        <end position="185"/>
    </location>
</feature>
<dbReference type="Gene3D" id="3.90.1570.10">
    <property type="entry name" value="tt1808, chain A"/>
    <property type="match status" value="1"/>
</dbReference>
<keyword evidence="3" id="KW-1185">Reference proteome</keyword>
<dbReference type="InterPro" id="IPR008538">
    <property type="entry name" value="Uma2"/>
</dbReference>
<accession>U5D9W8</accession>
<dbReference type="InterPro" id="IPR011335">
    <property type="entry name" value="Restrct_endonuc-II-like"/>
</dbReference>
<protein>
    <submittedName>
        <fullName evidence="2">Uncharacterized protein conserved in cyanobacteria</fullName>
    </submittedName>
</protein>
<comment type="caution">
    <text evidence="2">The sequence shown here is derived from an EMBL/GenBank/DDBJ whole genome shotgun (WGS) entry which is preliminary data.</text>
</comment>
<dbReference type="SUPFAM" id="SSF52980">
    <property type="entry name" value="Restriction endonuclease-like"/>
    <property type="match status" value="1"/>
</dbReference>
<reference evidence="2 3" key="1">
    <citation type="submission" date="2013-05" db="EMBL/GenBank/DDBJ databases">
        <title>Draft genome sequence of Rubidibacter lacunae KORDI 51-2.</title>
        <authorList>
            <person name="Choi D.H."/>
            <person name="Noh J.H."/>
            <person name="Kwon K.-K."/>
            <person name="Lee J.-H."/>
            <person name="Ryu J.-Y."/>
        </authorList>
    </citation>
    <scope>NUCLEOTIDE SEQUENCE [LARGE SCALE GENOMIC DNA]</scope>
    <source>
        <strain evidence="2 3">KORDI 51-2</strain>
    </source>
</reference>
<proteinExistence type="predicted"/>
<dbReference type="OrthoDB" id="427876at2"/>
<evidence type="ECO:0000259" key="1">
    <source>
        <dbReference type="Pfam" id="PF05685"/>
    </source>
</evidence>
<dbReference type="Proteomes" id="UP000016960">
    <property type="component" value="Unassembled WGS sequence"/>
</dbReference>